<evidence type="ECO:0000259" key="2">
    <source>
        <dbReference type="Pfam" id="PF05699"/>
    </source>
</evidence>
<dbReference type="InterPro" id="IPR012337">
    <property type="entry name" value="RNaseH-like_sf"/>
</dbReference>
<dbReference type="Proteomes" id="UP001497623">
    <property type="component" value="Unassembled WGS sequence"/>
</dbReference>
<name>A0AAV2SJ08_MEGNR</name>
<reference evidence="3 4" key="1">
    <citation type="submission" date="2024-05" db="EMBL/GenBank/DDBJ databases">
        <authorList>
            <person name="Wallberg A."/>
        </authorList>
    </citation>
    <scope>NUCLEOTIDE SEQUENCE [LARGE SCALE GENOMIC DNA]</scope>
</reference>
<feature type="non-terminal residue" evidence="3">
    <location>
        <position position="1"/>
    </location>
</feature>
<sequence length="419" mass="48143">AFSVFSGDNDLLPIEPEEVSEPDDADPESDDDQNNDENDDVDIRDLHEGLLLLSDQVAEDVMLPKHRRCAAHTLNLVATTDLKKVPAWSHRKSFKNTLKKCTDLWRKQNMSSAISNKIKTELGSKLPYPSKVRWNSLYDSLKHMSNIFTGEDKEKVRKLHALMDNVTGLDPFTAQDIDIIVEYVTVMTPIAMALDILQSEEYAYTCGLLPTIFSVQQRLQSMKNRTTKPLKFMKAVVIRLLEALKTRFGYLFEEEDLLLGTAFNPSFKLYLIQLMQANKVPIVKQKMVEVLKEFIDQKSDASGSSEEDEEQNSKKPHLWRDLMSTNKVKKSQEKLDIKLQREVDAWIEPTDKTIPNIYMFPEKHRNAWVEAFMKYNTSIPSSAAVERLFSMGSNIMRPRRNRLTSSNFEKLVFLKGNSK</sequence>
<feature type="domain" description="HAT C-terminal dimerisation" evidence="2">
    <location>
        <begin position="381"/>
        <end position="417"/>
    </location>
</feature>
<protein>
    <recommendedName>
        <fullName evidence="2">HAT C-terminal dimerisation domain-containing protein</fullName>
    </recommendedName>
</protein>
<dbReference type="GO" id="GO:0046983">
    <property type="term" value="F:protein dimerization activity"/>
    <property type="evidence" value="ECO:0007669"/>
    <property type="project" value="InterPro"/>
</dbReference>
<gene>
    <name evidence="3" type="ORF">MNOR_LOCUS38136</name>
</gene>
<evidence type="ECO:0000313" key="4">
    <source>
        <dbReference type="Proteomes" id="UP001497623"/>
    </source>
</evidence>
<dbReference type="InterPro" id="IPR008906">
    <property type="entry name" value="HATC_C_dom"/>
</dbReference>
<dbReference type="PANTHER" id="PTHR47501:SF5">
    <property type="entry name" value="HAT C-TERMINAL DIMERISATION DOMAIN-CONTAINING PROTEIN"/>
    <property type="match status" value="1"/>
</dbReference>
<evidence type="ECO:0000313" key="3">
    <source>
        <dbReference type="EMBL" id="CAL4208161.1"/>
    </source>
</evidence>
<dbReference type="Pfam" id="PF05699">
    <property type="entry name" value="Dimer_Tnp_hAT"/>
    <property type="match status" value="1"/>
</dbReference>
<proteinExistence type="predicted"/>
<evidence type="ECO:0000256" key="1">
    <source>
        <dbReference type="SAM" id="MobiDB-lite"/>
    </source>
</evidence>
<comment type="caution">
    <text evidence="3">The sequence shown here is derived from an EMBL/GenBank/DDBJ whole genome shotgun (WGS) entry which is preliminary data.</text>
</comment>
<dbReference type="SUPFAM" id="SSF53098">
    <property type="entry name" value="Ribonuclease H-like"/>
    <property type="match status" value="1"/>
</dbReference>
<dbReference type="PANTHER" id="PTHR47501">
    <property type="entry name" value="TRANSPOSASE-RELATED"/>
    <property type="match status" value="1"/>
</dbReference>
<organism evidence="3 4">
    <name type="scientific">Meganyctiphanes norvegica</name>
    <name type="common">Northern krill</name>
    <name type="synonym">Thysanopoda norvegica</name>
    <dbReference type="NCBI Taxonomy" id="48144"/>
    <lineage>
        <taxon>Eukaryota</taxon>
        <taxon>Metazoa</taxon>
        <taxon>Ecdysozoa</taxon>
        <taxon>Arthropoda</taxon>
        <taxon>Crustacea</taxon>
        <taxon>Multicrustacea</taxon>
        <taxon>Malacostraca</taxon>
        <taxon>Eumalacostraca</taxon>
        <taxon>Eucarida</taxon>
        <taxon>Euphausiacea</taxon>
        <taxon>Euphausiidae</taxon>
        <taxon>Meganyctiphanes</taxon>
    </lineage>
</organism>
<accession>A0AAV2SJ08</accession>
<feature type="region of interest" description="Disordered" evidence="1">
    <location>
        <begin position="1"/>
        <end position="40"/>
    </location>
</feature>
<dbReference type="AlphaFoldDB" id="A0AAV2SJ08"/>
<keyword evidence="4" id="KW-1185">Reference proteome</keyword>
<feature type="compositionally biased region" description="Acidic residues" evidence="1">
    <location>
        <begin position="15"/>
        <end position="40"/>
    </location>
</feature>
<dbReference type="EMBL" id="CAXKWB010083483">
    <property type="protein sequence ID" value="CAL4208161.1"/>
    <property type="molecule type" value="Genomic_DNA"/>
</dbReference>